<comment type="similarity">
    <text evidence="1">Belongs to the universal stress protein A family.</text>
</comment>
<accession>A0A438ADB4</accession>
<name>A0A438ADB4_9RHOB</name>
<keyword evidence="4" id="KW-1185">Reference proteome</keyword>
<dbReference type="CDD" id="cd00293">
    <property type="entry name" value="USP-like"/>
    <property type="match status" value="1"/>
</dbReference>
<evidence type="ECO:0000259" key="2">
    <source>
        <dbReference type="Pfam" id="PF00582"/>
    </source>
</evidence>
<protein>
    <submittedName>
        <fullName evidence="3">Universal stress protein</fullName>
    </submittedName>
</protein>
<reference evidence="3 4" key="1">
    <citation type="submission" date="2018-11" db="EMBL/GenBank/DDBJ databases">
        <title>Mesobaculum littorinae gen. nov., sp. nov., isolated from Littorina scabra that represents a novel genus of the order Rhodobacteraceae.</title>
        <authorList>
            <person name="Li F."/>
        </authorList>
    </citation>
    <scope>NUCLEOTIDE SEQUENCE [LARGE SCALE GENOMIC DNA]</scope>
    <source>
        <strain evidence="3 4">M0103</strain>
    </source>
</reference>
<gene>
    <name evidence="3" type="ORF">EKE94_17605</name>
</gene>
<dbReference type="Pfam" id="PF00582">
    <property type="entry name" value="Usp"/>
    <property type="match status" value="1"/>
</dbReference>
<dbReference type="Proteomes" id="UP000285908">
    <property type="component" value="Unassembled WGS sequence"/>
</dbReference>
<organism evidence="3 4">
    <name type="scientific">Mesobaculum littorinae</name>
    <dbReference type="NCBI Taxonomy" id="2486419"/>
    <lineage>
        <taxon>Bacteria</taxon>
        <taxon>Pseudomonadati</taxon>
        <taxon>Pseudomonadota</taxon>
        <taxon>Alphaproteobacteria</taxon>
        <taxon>Rhodobacterales</taxon>
        <taxon>Roseobacteraceae</taxon>
        <taxon>Mesobaculum</taxon>
    </lineage>
</organism>
<dbReference type="OrthoDB" id="9804721at2"/>
<evidence type="ECO:0000256" key="1">
    <source>
        <dbReference type="ARBA" id="ARBA00008791"/>
    </source>
</evidence>
<sequence>MAVKSILTVVKDLKADAPSLDAACTMAEAEGAHLTVLCLGLDRTHPGLYYAGASAVAMQASIDEARADAAAIDAGVRKTLGASGVSWDTVPAVAQLETMTQRVAEAARFADLVVLTRPYGPGRSSEDPVVVEAALFAGGAPVLVVPPGCTPPAAPRIVVAGWNDSPEALHAIRAALPILVAADRVSVTLVDPPAHTADRSDPGGSLSQMLARHGARPDIAVLSKSMPKVSDVILRHAQDLGAELIVMGAYSHSRLREAILGGATRAMLEKSDVPLLLCR</sequence>
<feature type="domain" description="UspA" evidence="2">
    <location>
        <begin position="157"/>
        <end position="279"/>
    </location>
</feature>
<dbReference type="SUPFAM" id="SSF52402">
    <property type="entry name" value="Adenine nucleotide alpha hydrolases-like"/>
    <property type="match status" value="2"/>
</dbReference>
<dbReference type="InterPro" id="IPR006016">
    <property type="entry name" value="UspA"/>
</dbReference>
<proteinExistence type="inferred from homology"/>
<dbReference type="EMBL" id="RQXX01000009">
    <property type="protein sequence ID" value="RVV96693.1"/>
    <property type="molecule type" value="Genomic_DNA"/>
</dbReference>
<dbReference type="Gene3D" id="3.40.50.12370">
    <property type="match status" value="1"/>
</dbReference>
<dbReference type="PANTHER" id="PTHR46268">
    <property type="entry name" value="STRESS RESPONSE PROTEIN NHAX"/>
    <property type="match status" value="1"/>
</dbReference>
<comment type="caution">
    <text evidence="3">The sequence shown here is derived from an EMBL/GenBank/DDBJ whole genome shotgun (WGS) entry which is preliminary data.</text>
</comment>
<dbReference type="AlphaFoldDB" id="A0A438ADB4"/>
<dbReference type="RefSeq" id="WP_127907952.1">
    <property type="nucleotide sequence ID" value="NZ_RQXX01000009.1"/>
</dbReference>
<evidence type="ECO:0000313" key="4">
    <source>
        <dbReference type="Proteomes" id="UP000285908"/>
    </source>
</evidence>
<evidence type="ECO:0000313" key="3">
    <source>
        <dbReference type="EMBL" id="RVV96693.1"/>
    </source>
</evidence>
<dbReference type="PANTHER" id="PTHR46268:SF15">
    <property type="entry name" value="UNIVERSAL STRESS PROTEIN HP_0031"/>
    <property type="match status" value="1"/>
</dbReference>